<evidence type="ECO:0000313" key="9">
    <source>
        <dbReference type="Proteomes" id="UP000053096"/>
    </source>
</evidence>
<keyword evidence="3" id="KW-1003">Cell membrane</keyword>
<dbReference type="PANTHER" id="PTHR46743">
    <property type="entry name" value="TEICHOIC ACIDS EXPORT ATP-BINDING PROTEIN TAGH"/>
    <property type="match status" value="1"/>
</dbReference>
<keyword evidence="3" id="KW-0472">Membrane</keyword>
<dbReference type="KEGG" id="bpdz:BBN53_20245"/>
<accession>A0A0J6C6I2</accession>
<keyword evidence="2" id="KW-0813">Transport</keyword>
<dbReference type="InterPro" id="IPR003593">
    <property type="entry name" value="AAA+_ATPase"/>
</dbReference>
<keyword evidence="10" id="KW-1185">Reference proteome</keyword>
<feature type="domain" description="ABC transporter" evidence="6">
    <location>
        <begin position="5"/>
        <end position="234"/>
    </location>
</feature>
<dbReference type="Pfam" id="PF00005">
    <property type="entry name" value="ABC_tran"/>
    <property type="match status" value="1"/>
</dbReference>
<keyword evidence="5 8" id="KW-0067">ATP-binding</keyword>
<protein>
    <submittedName>
        <fullName evidence="7">Sugar ABC transporter ATP-binding protein</fullName>
    </submittedName>
    <submittedName>
        <fullName evidence="8">Teichoic acids export ATP-binding protein TagH</fullName>
        <ecNumber evidence="8">3.6.3.40</ecNumber>
    </submittedName>
</protein>
<comment type="similarity">
    <text evidence="1">Belongs to the ABC transporter superfamily.</text>
</comment>
<dbReference type="InterPro" id="IPR027417">
    <property type="entry name" value="P-loop_NTPase"/>
</dbReference>
<evidence type="ECO:0000256" key="4">
    <source>
        <dbReference type="ARBA" id="ARBA00022741"/>
    </source>
</evidence>
<dbReference type="PROSITE" id="PS50893">
    <property type="entry name" value="ABC_TRANSPORTER_2"/>
    <property type="match status" value="1"/>
</dbReference>
<accession>A0A0M7FHB4</accession>
<dbReference type="InterPro" id="IPR003439">
    <property type="entry name" value="ABC_transporter-like_ATP-bd"/>
</dbReference>
<dbReference type="EC" id="3.6.3.40" evidence="8"/>
<evidence type="ECO:0000256" key="3">
    <source>
        <dbReference type="ARBA" id="ARBA00022475"/>
    </source>
</evidence>
<dbReference type="Gene3D" id="3.40.50.300">
    <property type="entry name" value="P-loop containing nucleotide triphosphate hydrolases"/>
    <property type="match status" value="1"/>
</dbReference>
<sequence length="390" mass="42354">MTLYIKANELVKKFALRGTAAGEASEKVAVDHVSLEIGEGERIGIIGRNGAGKSTLLHMVAGLSTPSSGSLEVSGSVTSIMTLGVGLREQATGRENIYIDGEVQGKSREEIDAVVDKIIAFADIGEFIDYPVRTYSTGMKSRLAFAMISCLEPEILIIDEALSAGDAKFSAKATEKIREICAKGRIVIVVSHSMGAIQAICNRCIWMDGGRVVMDGTPANVIEKYIDSVRSEDEERLLQRFKAQARDVELPQGWSIQDFRMTQGGDGDRTLIEAGEPASLLVALQTPRYAQATAVSCAVTRLDGTLMWRASVPPACQDDQGRIKFELDMVRVVLGQGVYRFDIEIDRGESQSTVLSKIFEVYTQNPPSGGVPMLLYPLQIEAKPVFLNQG</sequence>
<dbReference type="OrthoDB" id="9778870at2"/>
<dbReference type="SMART" id="SM00382">
    <property type="entry name" value="AAA"/>
    <property type="match status" value="1"/>
</dbReference>
<evidence type="ECO:0000256" key="1">
    <source>
        <dbReference type="ARBA" id="ARBA00005417"/>
    </source>
</evidence>
<dbReference type="GO" id="GO:0016887">
    <property type="term" value="F:ATP hydrolysis activity"/>
    <property type="evidence" value="ECO:0007669"/>
    <property type="project" value="InterPro"/>
</dbReference>
<dbReference type="GO" id="GO:0005524">
    <property type="term" value="F:ATP binding"/>
    <property type="evidence" value="ECO:0007669"/>
    <property type="project" value="UniProtKB-KW"/>
</dbReference>
<evidence type="ECO:0000313" key="8">
    <source>
        <dbReference type="EMBL" id="CUI81058.1"/>
    </source>
</evidence>
<dbReference type="RefSeq" id="WP_043207249.1">
    <property type="nucleotide sequence ID" value="NZ_CAJGUP010000229.1"/>
</dbReference>
<dbReference type="AlphaFoldDB" id="A0A0J6C6I2"/>
<dbReference type="EMBL" id="CP016440">
    <property type="protein sequence ID" value="ANY18010.1"/>
    <property type="molecule type" value="Genomic_DNA"/>
</dbReference>
<evidence type="ECO:0000256" key="5">
    <source>
        <dbReference type="ARBA" id="ARBA00022840"/>
    </source>
</evidence>
<gene>
    <name evidence="8" type="primary">tagH_1</name>
    <name evidence="7" type="ORF">BBN53_20245</name>
    <name evidence="8" type="ORF">ERS370011_02356</name>
</gene>
<evidence type="ECO:0000256" key="2">
    <source>
        <dbReference type="ARBA" id="ARBA00022448"/>
    </source>
</evidence>
<keyword evidence="4" id="KW-0547">Nucleotide-binding</keyword>
<dbReference type="GO" id="GO:0140359">
    <property type="term" value="F:ABC-type transporter activity"/>
    <property type="evidence" value="ECO:0007669"/>
    <property type="project" value="InterPro"/>
</dbReference>
<dbReference type="PANTHER" id="PTHR46743:SF2">
    <property type="entry name" value="TEICHOIC ACIDS EXPORT ATP-BINDING PROTEIN TAGH"/>
    <property type="match status" value="1"/>
</dbReference>
<dbReference type="InterPro" id="IPR015860">
    <property type="entry name" value="ABC_transpr_TagH-like"/>
</dbReference>
<evidence type="ECO:0000259" key="6">
    <source>
        <dbReference type="PROSITE" id="PS50893"/>
    </source>
</evidence>
<organism evidence="8 9">
    <name type="scientific">Bordetella pseudohinzii</name>
    <dbReference type="NCBI Taxonomy" id="1331258"/>
    <lineage>
        <taxon>Bacteria</taxon>
        <taxon>Pseudomonadati</taxon>
        <taxon>Pseudomonadota</taxon>
        <taxon>Betaproteobacteria</taxon>
        <taxon>Burkholderiales</taxon>
        <taxon>Alcaligenaceae</taxon>
        <taxon>Bordetella</taxon>
    </lineage>
</organism>
<dbReference type="EMBL" id="CYTV01000005">
    <property type="protein sequence ID" value="CUI81058.1"/>
    <property type="molecule type" value="Genomic_DNA"/>
</dbReference>
<evidence type="ECO:0000313" key="7">
    <source>
        <dbReference type="EMBL" id="ANY18010.1"/>
    </source>
</evidence>
<dbReference type="Proteomes" id="UP000053096">
    <property type="component" value="Unassembled WGS sequence"/>
</dbReference>
<name>A0A0J6C6I2_9BORD</name>
<dbReference type="GO" id="GO:0016020">
    <property type="term" value="C:membrane"/>
    <property type="evidence" value="ECO:0007669"/>
    <property type="project" value="InterPro"/>
</dbReference>
<reference evidence="8 9" key="1">
    <citation type="submission" date="2015-09" db="EMBL/GenBank/DDBJ databases">
        <authorList>
            <person name="Jackson K.R."/>
            <person name="Lunt B.L."/>
            <person name="Fisher J.N.B."/>
            <person name="Gardner A.V."/>
            <person name="Bailey M.E."/>
            <person name="Deus L.M."/>
            <person name="Earl A.S."/>
            <person name="Gibby P.D."/>
            <person name="Hartmann K.A."/>
            <person name="Liu J.E."/>
            <person name="Manci A.M."/>
            <person name="Nielsen D.A."/>
            <person name="Solomon M.B."/>
            <person name="Breakwell D.P."/>
            <person name="Burnett S.H."/>
            <person name="Grose J.H."/>
        </authorList>
    </citation>
    <scope>NUCLEOTIDE SEQUENCE [LARGE SCALE GENOMIC DNA]</scope>
    <source>
        <strain evidence="8 9">2789STDY5608636</strain>
    </source>
</reference>
<dbReference type="Proteomes" id="UP000092950">
    <property type="component" value="Chromosome"/>
</dbReference>
<keyword evidence="8" id="KW-0378">Hydrolase</keyword>
<dbReference type="CDD" id="cd03220">
    <property type="entry name" value="ABC_KpsT_Wzt"/>
    <property type="match status" value="1"/>
</dbReference>
<dbReference type="InterPro" id="IPR050683">
    <property type="entry name" value="Bact_Polysacc_Export_ATP-bd"/>
</dbReference>
<dbReference type="SUPFAM" id="SSF52540">
    <property type="entry name" value="P-loop containing nucleoside triphosphate hydrolases"/>
    <property type="match status" value="1"/>
</dbReference>
<evidence type="ECO:0000313" key="10">
    <source>
        <dbReference type="Proteomes" id="UP000092950"/>
    </source>
</evidence>
<proteinExistence type="inferred from homology"/>
<reference evidence="7 10" key="2">
    <citation type="submission" date="2016-07" db="EMBL/GenBank/DDBJ databases">
        <title>Complete genome sequences of Bordetella pseudohinzii.</title>
        <authorList>
            <person name="Spilker T."/>
            <person name="Darrah R."/>
            <person name="LiPuma J.J."/>
        </authorList>
    </citation>
    <scope>NUCLEOTIDE SEQUENCE [LARGE SCALE GENOMIC DNA]</scope>
    <source>
        <strain evidence="7 10">HI4681</strain>
    </source>
</reference>